<reference evidence="1 2" key="1">
    <citation type="submission" date="2018-08" db="EMBL/GenBank/DDBJ databases">
        <title>Isolation, diversity and antifungal activity of Actinobacteria from cow dung.</title>
        <authorList>
            <person name="Ling L."/>
        </authorList>
    </citation>
    <scope>NUCLEOTIDE SEQUENCE [LARGE SCALE GENOMIC DNA]</scope>
    <source>
        <strain evidence="1 2">NEAU-LLE</strain>
    </source>
</reference>
<evidence type="ECO:0000313" key="1">
    <source>
        <dbReference type="EMBL" id="REJ06290.1"/>
    </source>
</evidence>
<evidence type="ECO:0000313" key="2">
    <source>
        <dbReference type="Proteomes" id="UP000262172"/>
    </source>
</evidence>
<organism evidence="1 2">
    <name type="scientific">Microbacterium bovistercoris</name>
    <dbReference type="NCBI Taxonomy" id="2293570"/>
    <lineage>
        <taxon>Bacteria</taxon>
        <taxon>Bacillati</taxon>
        <taxon>Actinomycetota</taxon>
        <taxon>Actinomycetes</taxon>
        <taxon>Micrococcales</taxon>
        <taxon>Microbacteriaceae</taxon>
        <taxon>Microbacterium</taxon>
    </lineage>
</organism>
<dbReference type="AlphaFoldDB" id="A0A371NUW2"/>
<gene>
    <name evidence="1" type="ORF">DY023_06575</name>
</gene>
<comment type="caution">
    <text evidence="1">The sequence shown here is derived from an EMBL/GenBank/DDBJ whole genome shotgun (WGS) entry which is preliminary data.</text>
</comment>
<proteinExistence type="predicted"/>
<protein>
    <submittedName>
        <fullName evidence="1">Uncharacterized protein</fullName>
    </submittedName>
</protein>
<name>A0A371NUW2_9MICO</name>
<keyword evidence="2" id="KW-1185">Reference proteome</keyword>
<sequence length="96" mass="10540">MSSTDVTSAVLERPAWATATEVDDAEGIVTNSAELQFRQFTVRLVHDVVDGADRGTDVLVDWKNGGWNEAFELPATEIPGLIEALRRALRTVEGQR</sequence>
<dbReference type="EMBL" id="QUAB01000036">
    <property type="protein sequence ID" value="REJ06290.1"/>
    <property type="molecule type" value="Genomic_DNA"/>
</dbReference>
<accession>A0A371NUW2</accession>
<dbReference type="Proteomes" id="UP000262172">
    <property type="component" value="Unassembled WGS sequence"/>
</dbReference>
<dbReference type="RefSeq" id="WP_116241548.1">
    <property type="nucleotide sequence ID" value="NZ_QUAB01000036.1"/>
</dbReference>